<feature type="transmembrane region" description="Helical" evidence="2">
    <location>
        <begin position="419"/>
        <end position="436"/>
    </location>
</feature>
<evidence type="ECO:0000256" key="2">
    <source>
        <dbReference type="SAM" id="Phobius"/>
    </source>
</evidence>
<keyword evidence="2" id="KW-1133">Transmembrane helix</keyword>
<dbReference type="GO" id="GO:0016787">
    <property type="term" value="F:hydrolase activity"/>
    <property type="evidence" value="ECO:0007669"/>
    <property type="project" value="UniProtKB-KW"/>
</dbReference>
<dbReference type="Gene3D" id="3.40.50.1820">
    <property type="entry name" value="alpha/beta hydrolase"/>
    <property type="match status" value="1"/>
</dbReference>
<gene>
    <name evidence="4" type="ORF">S12H4_04079</name>
</gene>
<proteinExistence type="predicted"/>
<comment type="caution">
    <text evidence="4">The sequence shown here is derived from an EMBL/GenBank/DDBJ whole genome shotgun (WGS) entry which is preliminary data.</text>
</comment>
<dbReference type="InterPro" id="IPR029058">
    <property type="entry name" value="AB_hydrolase_fold"/>
</dbReference>
<dbReference type="Pfam" id="PF20434">
    <property type="entry name" value="BD-FAE"/>
    <property type="match status" value="1"/>
</dbReference>
<keyword evidence="2" id="KW-0812">Transmembrane</keyword>
<evidence type="ECO:0000256" key="1">
    <source>
        <dbReference type="ARBA" id="ARBA00022801"/>
    </source>
</evidence>
<dbReference type="InterPro" id="IPR050300">
    <property type="entry name" value="GDXG_lipolytic_enzyme"/>
</dbReference>
<evidence type="ECO:0000259" key="3">
    <source>
        <dbReference type="Pfam" id="PF20434"/>
    </source>
</evidence>
<protein>
    <recommendedName>
        <fullName evidence="3">BD-FAE-like domain-containing protein</fullName>
    </recommendedName>
</protein>
<feature type="transmembrane region" description="Helical" evidence="2">
    <location>
        <begin position="508"/>
        <end position="532"/>
    </location>
</feature>
<feature type="non-terminal residue" evidence="4">
    <location>
        <position position="1"/>
    </location>
</feature>
<dbReference type="EMBL" id="BARW01001215">
    <property type="protein sequence ID" value="GAI72495.1"/>
    <property type="molecule type" value="Genomic_DNA"/>
</dbReference>
<accession>X1SAR3</accession>
<dbReference type="AlphaFoldDB" id="X1SAR3"/>
<sequence>GLIDIKNIKNKNFWEIKKRFEGIKSKEIIRAKEILYKIFMILTRVIFIIGIIFAINVLFGVFEILTTGIVLFTPQFGTFFSFIFLANTIIYLKLKLKKKKWNPKKYYRTAIIGILVSGISMMPFFLTHSIVFNAEKKFVEMFGQDWREQIPVEVNSYFLQTPFSIPGYFLGLPPKSSIIEEQTLFYEGEGISLYFDAYMPLNRGKKLPGENSTIIRIHGGGWVSGDKGHMNMMQMNKYFAAQGYIVFDIQYGLFDGTKPFVDSNTPDYNLGDFSIDDMMRHLGIFTIYLAEHADEYGAKLDSVFVSGGSSGGHLASAMALAIASEKYTDIFSQNLTIKGLIPFYPANGQMVYFGIDGKEEFKNPESLIEEDSPPCLIFQGTHDILNYFSITNNFRNTYLAEGNDECVILWMLLGKRTSLICYFYLVFMIFAMLSLMSGNLSTSVTYSNEVIENFGAYLTTYFSYFGILIFGIFIGLIDIKNIKNKNFWEIKKRFEGIKSKEIIRAKEILYKIFMILTRVIFIIGIIFAINVLF</sequence>
<dbReference type="PANTHER" id="PTHR48081">
    <property type="entry name" value="AB HYDROLASE SUPERFAMILY PROTEIN C4A8.06C"/>
    <property type="match status" value="1"/>
</dbReference>
<feature type="transmembrane region" description="Helical" evidence="2">
    <location>
        <begin position="106"/>
        <end position="134"/>
    </location>
</feature>
<feature type="transmembrane region" description="Helical" evidence="2">
    <location>
        <begin position="34"/>
        <end position="62"/>
    </location>
</feature>
<feature type="transmembrane region" description="Helical" evidence="2">
    <location>
        <begin position="68"/>
        <end position="94"/>
    </location>
</feature>
<reference evidence="4" key="1">
    <citation type="journal article" date="2014" name="Front. Microbiol.">
        <title>High frequency of phylogenetically diverse reductive dehalogenase-homologous genes in deep subseafloor sedimentary metagenomes.</title>
        <authorList>
            <person name="Kawai M."/>
            <person name="Futagami T."/>
            <person name="Toyoda A."/>
            <person name="Takaki Y."/>
            <person name="Nishi S."/>
            <person name="Hori S."/>
            <person name="Arai W."/>
            <person name="Tsubouchi T."/>
            <person name="Morono Y."/>
            <person name="Uchiyama I."/>
            <person name="Ito T."/>
            <person name="Fujiyama A."/>
            <person name="Inagaki F."/>
            <person name="Takami H."/>
        </authorList>
    </citation>
    <scope>NUCLEOTIDE SEQUENCE</scope>
    <source>
        <strain evidence="4">Expedition CK06-06</strain>
    </source>
</reference>
<dbReference type="SUPFAM" id="SSF53474">
    <property type="entry name" value="alpha/beta-Hydrolases"/>
    <property type="match status" value="1"/>
</dbReference>
<dbReference type="InterPro" id="IPR049492">
    <property type="entry name" value="BD-FAE-like_dom"/>
</dbReference>
<keyword evidence="1" id="KW-0378">Hydrolase</keyword>
<evidence type="ECO:0000313" key="4">
    <source>
        <dbReference type="EMBL" id="GAI72495.1"/>
    </source>
</evidence>
<feature type="domain" description="BD-FAE-like" evidence="3">
    <location>
        <begin position="196"/>
        <end position="326"/>
    </location>
</feature>
<name>X1SAR3_9ZZZZ</name>
<organism evidence="4">
    <name type="scientific">marine sediment metagenome</name>
    <dbReference type="NCBI Taxonomy" id="412755"/>
    <lineage>
        <taxon>unclassified sequences</taxon>
        <taxon>metagenomes</taxon>
        <taxon>ecological metagenomes</taxon>
    </lineage>
</organism>
<keyword evidence="2" id="KW-0472">Membrane</keyword>
<feature type="transmembrane region" description="Helical" evidence="2">
    <location>
        <begin position="456"/>
        <end position="477"/>
    </location>
</feature>
<feature type="non-terminal residue" evidence="4">
    <location>
        <position position="533"/>
    </location>
</feature>